<proteinExistence type="predicted"/>
<dbReference type="EMBL" id="FOZW01000001">
    <property type="protein sequence ID" value="SFS43451.1"/>
    <property type="molecule type" value="Genomic_DNA"/>
</dbReference>
<protein>
    <submittedName>
        <fullName evidence="1">Uncharacterized protein</fullName>
    </submittedName>
</protein>
<accession>A0A1I6PTB6</accession>
<keyword evidence="2" id="KW-1185">Reference proteome</keyword>
<dbReference type="Proteomes" id="UP000199392">
    <property type="component" value="Unassembled WGS sequence"/>
</dbReference>
<evidence type="ECO:0000313" key="1">
    <source>
        <dbReference type="EMBL" id="SFS43451.1"/>
    </source>
</evidence>
<gene>
    <name evidence="1" type="ORF">SAMN04488050_101753</name>
</gene>
<dbReference type="RefSeq" id="WP_092421980.1">
    <property type="nucleotide sequence ID" value="NZ_FNCL01000002.1"/>
</dbReference>
<dbReference type="OrthoDB" id="7868545at2"/>
<name>A0A1I6PTB6_9RHOB</name>
<organism evidence="1 2">
    <name type="scientific">Alloyangia pacifica</name>
    <dbReference type="NCBI Taxonomy" id="311180"/>
    <lineage>
        <taxon>Bacteria</taxon>
        <taxon>Pseudomonadati</taxon>
        <taxon>Pseudomonadota</taxon>
        <taxon>Alphaproteobacteria</taxon>
        <taxon>Rhodobacterales</taxon>
        <taxon>Roseobacteraceae</taxon>
        <taxon>Alloyangia</taxon>
    </lineage>
</organism>
<dbReference type="STRING" id="311180.SAMN04488050_101753"/>
<sequence>MSQKMMGVVLWADLTEQKAVIWCEDHGELAFWHEPGSGLHDGVVLDVGDLVHFEMSEGAQLRLARNPQRLEQTQFFGLVESLKEAGDAPVSAVVERAGDSRIIAFPKQPGRERNVA</sequence>
<reference evidence="2" key="1">
    <citation type="submission" date="2016-10" db="EMBL/GenBank/DDBJ databases">
        <authorList>
            <person name="Varghese N."/>
            <person name="Submissions S."/>
        </authorList>
    </citation>
    <scope>NUCLEOTIDE SEQUENCE [LARGE SCALE GENOMIC DNA]</scope>
    <source>
        <strain evidence="2">DSM 26894</strain>
    </source>
</reference>
<dbReference type="AlphaFoldDB" id="A0A1I6PTB6"/>
<evidence type="ECO:0000313" key="2">
    <source>
        <dbReference type="Proteomes" id="UP000199392"/>
    </source>
</evidence>